<dbReference type="PANTHER" id="PTHR38109:SF1">
    <property type="entry name" value="PROTEIN YCGL"/>
    <property type="match status" value="1"/>
</dbReference>
<dbReference type="Gene3D" id="3.10.510.20">
    <property type="entry name" value="YcgL domain"/>
    <property type="match status" value="1"/>
</dbReference>
<sequence>MLCAIYKSKKKEGMYLYVAKRDYFDEVPETLKMAFGTPNFVMLFNLLGEKKLVRAENQEVLKHIQQQGFYLQMPPKQESLFEQFKAEQKAKQTKIKRH</sequence>
<dbReference type="RefSeq" id="WP_090653590.1">
    <property type="nucleotide sequence ID" value="NZ_CP015031.1"/>
</dbReference>
<dbReference type="InterPro" id="IPR038068">
    <property type="entry name" value="YcgL-like_sf"/>
</dbReference>
<accession>A0A1G5AAS1</accession>
<dbReference type="InterPro" id="IPR027354">
    <property type="entry name" value="YcgL_dom"/>
</dbReference>
<protein>
    <recommendedName>
        <fullName evidence="1">YcgL domain-containing protein SAMN02910354_00073</fullName>
    </recommendedName>
</protein>
<dbReference type="Proteomes" id="UP000199588">
    <property type="component" value="Unassembled WGS sequence"/>
</dbReference>
<name>A0A1G5AAS1_9PAST</name>
<dbReference type="EMBL" id="FMUQ01000002">
    <property type="protein sequence ID" value="SCX74985.1"/>
    <property type="molecule type" value="Genomic_DNA"/>
</dbReference>
<dbReference type="PANTHER" id="PTHR38109">
    <property type="entry name" value="PROTEIN YCGL"/>
    <property type="match status" value="1"/>
</dbReference>
<feature type="domain" description="YcgL" evidence="2">
    <location>
        <begin position="1"/>
        <end position="85"/>
    </location>
</feature>
<evidence type="ECO:0000313" key="4">
    <source>
        <dbReference type="Proteomes" id="UP000199588"/>
    </source>
</evidence>
<dbReference type="HAMAP" id="MF_01866">
    <property type="entry name" value="UPF0745"/>
    <property type="match status" value="1"/>
</dbReference>
<organism evidence="3 4">
    <name type="scientific">Basfia succiniciproducens</name>
    <dbReference type="NCBI Taxonomy" id="653940"/>
    <lineage>
        <taxon>Bacteria</taxon>
        <taxon>Pseudomonadati</taxon>
        <taxon>Pseudomonadota</taxon>
        <taxon>Gammaproteobacteria</taxon>
        <taxon>Pasteurellales</taxon>
        <taxon>Pasteurellaceae</taxon>
        <taxon>Basfia</taxon>
    </lineage>
</organism>
<evidence type="ECO:0000259" key="2">
    <source>
        <dbReference type="PROSITE" id="PS51648"/>
    </source>
</evidence>
<reference evidence="3 4" key="1">
    <citation type="submission" date="2016-10" db="EMBL/GenBank/DDBJ databases">
        <authorList>
            <person name="Varghese N."/>
            <person name="Submissions S."/>
        </authorList>
    </citation>
    <scope>NUCLEOTIDE SEQUENCE [LARGE SCALE GENOMIC DNA]</scope>
    <source>
        <strain evidence="3 4">DSM 22022</strain>
    </source>
</reference>
<keyword evidence="4" id="KW-1185">Reference proteome</keyword>
<dbReference type="PROSITE" id="PS51648">
    <property type="entry name" value="YCGL"/>
    <property type="match status" value="1"/>
</dbReference>
<evidence type="ECO:0000256" key="1">
    <source>
        <dbReference type="HAMAP-Rule" id="MF_01866"/>
    </source>
</evidence>
<comment type="caution">
    <text evidence="3">The sequence shown here is derived from an EMBL/GenBank/DDBJ whole genome shotgun (WGS) entry which is preliminary data.</text>
</comment>
<gene>
    <name evidence="3" type="ORF">SAMN02910354_00073</name>
</gene>
<proteinExistence type="inferred from homology"/>
<dbReference type="Pfam" id="PF05166">
    <property type="entry name" value="YcgL"/>
    <property type="match status" value="1"/>
</dbReference>
<evidence type="ECO:0000313" key="3">
    <source>
        <dbReference type="EMBL" id="SCX74985.1"/>
    </source>
</evidence>
<dbReference type="SUPFAM" id="SSF160191">
    <property type="entry name" value="YcgL-like"/>
    <property type="match status" value="1"/>
</dbReference>